<organism evidence="2 3">
    <name type="scientific">Hibiscus sabdariffa</name>
    <name type="common">roselle</name>
    <dbReference type="NCBI Taxonomy" id="183260"/>
    <lineage>
        <taxon>Eukaryota</taxon>
        <taxon>Viridiplantae</taxon>
        <taxon>Streptophyta</taxon>
        <taxon>Embryophyta</taxon>
        <taxon>Tracheophyta</taxon>
        <taxon>Spermatophyta</taxon>
        <taxon>Magnoliopsida</taxon>
        <taxon>eudicotyledons</taxon>
        <taxon>Gunneridae</taxon>
        <taxon>Pentapetalae</taxon>
        <taxon>rosids</taxon>
        <taxon>malvids</taxon>
        <taxon>Malvales</taxon>
        <taxon>Malvaceae</taxon>
        <taxon>Malvoideae</taxon>
        <taxon>Hibiscus</taxon>
    </lineage>
</organism>
<proteinExistence type="predicted"/>
<name>A0ABR2SXU8_9ROSI</name>
<dbReference type="SUPFAM" id="SSF53098">
    <property type="entry name" value="Ribonuclease H-like"/>
    <property type="match status" value="1"/>
</dbReference>
<protein>
    <recommendedName>
        <fullName evidence="1">RNase H type-1 domain-containing protein</fullName>
    </recommendedName>
</protein>
<gene>
    <name evidence="2" type="ORF">V6N11_026886</name>
</gene>
<dbReference type="InterPro" id="IPR036397">
    <property type="entry name" value="RNaseH_sf"/>
</dbReference>
<dbReference type="InterPro" id="IPR002156">
    <property type="entry name" value="RNaseH_domain"/>
</dbReference>
<comment type="caution">
    <text evidence="2">The sequence shown here is derived from an EMBL/GenBank/DDBJ whole genome shotgun (WGS) entry which is preliminary data.</text>
</comment>
<dbReference type="PROSITE" id="PS50879">
    <property type="entry name" value="RNASE_H_1"/>
    <property type="match status" value="1"/>
</dbReference>
<accession>A0ABR2SXU8</accession>
<dbReference type="CDD" id="cd06222">
    <property type="entry name" value="RNase_H_like"/>
    <property type="match status" value="1"/>
</dbReference>
<evidence type="ECO:0000313" key="3">
    <source>
        <dbReference type="Proteomes" id="UP001396334"/>
    </source>
</evidence>
<dbReference type="Proteomes" id="UP001396334">
    <property type="component" value="Unassembled WGS sequence"/>
</dbReference>
<sequence length="217" mass="24213">MIVLCGVGPPQSIFELKSAYLRLAGSHWPPRQSIWKLIWRLAVPQRVRLFLWLAFQQRLMTNATRYCRNLATSPTCPLCRSMPETVLHTLRDCAEVRHLWSQVLPETVKRSFFASFYGSASATLAPVPASLPASAAIWKPLEQGWICLNVDGAVSLQFGVGAIGGLARNSLGEWLVGFSKTLGHSDALRAELWAIYDGLKLAWDCGFRRLLVQSDCR</sequence>
<dbReference type="PANTHER" id="PTHR47723">
    <property type="entry name" value="OS05G0353850 PROTEIN"/>
    <property type="match status" value="1"/>
</dbReference>
<evidence type="ECO:0000259" key="1">
    <source>
        <dbReference type="PROSITE" id="PS50879"/>
    </source>
</evidence>
<dbReference type="PANTHER" id="PTHR47723:SF13">
    <property type="entry name" value="PUTATIVE-RELATED"/>
    <property type="match status" value="1"/>
</dbReference>
<dbReference type="Pfam" id="PF13966">
    <property type="entry name" value="zf-RVT"/>
    <property type="match status" value="1"/>
</dbReference>
<reference evidence="2 3" key="1">
    <citation type="journal article" date="2024" name="G3 (Bethesda)">
        <title>Genome assembly of Hibiscus sabdariffa L. provides insights into metabolisms of medicinal natural products.</title>
        <authorList>
            <person name="Kim T."/>
        </authorList>
    </citation>
    <scope>NUCLEOTIDE SEQUENCE [LARGE SCALE GENOMIC DNA]</scope>
    <source>
        <strain evidence="2">TK-2024</strain>
        <tissue evidence="2">Old leaves</tissue>
    </source>
</reference>
<dbReference type="InterPro" id="IPR012337">
    <property type="entry name" value="RNaseH-like_sf"/>
</dbReference>
<feature type="domain" description="RNase H type-1" evidence="1">
    <location>
        <begin position="142"/>
        <end position="217"/>
    </location>
</feature>
<dbReference type="InterPro" id="IPR044730">
    <property type="entry name" value="RNase_H-like_dom_plant"/>
</dbReference>
<dbReference type="Pfam" id="PF13456">
    <property type="entry name" value="RVT_3"/>
    <property type="match status" value="1"/>
</dbReference>
<dbReference type="Gene3D" id="3.30.420.10">
    <property type="entry name" value="Ribonuclease H-like superfamily/Ribonuclease H"/>
    <property type="match status" value="1"/>
</dbReference>
<keyword evidence="3" id="KW-1185">Reference proteome</keyword>
<dbReference type="EMBL" id="JBBPBN010000011">
    <property type="protein sequence ID" value="KAK9029784.1"/>
    <property type="molecule type" value="Genomic_DNA"/>
</dbReference>
<dbReference type="InterPro" id="IPR026960">
    <property type="entry name" value="RVT-Znf"/>
</dbReference>
<dbReference type="InterPro" id="IPR053151">
    <property type="entry name" value="RNase_H-like"/>
</dbReference>
<evidence type="ECO:0000313" key="2">
    <source>
        <dbReference type="EMBL" id="KAK9029784.1"/>
    </source>
</evidence>